<dbReference type="SUPFAM" id="SSF46600">
    <property type="entry name" value="C-terminal UvrC-binding domain of UvrB"/>
    <property type="match status" value="1"/>
</dbReference>
<dbReference type="STRING" id="883114.HMPREF9709_01157"/>
<dbReference type="PATRIC" id="fig|883114.3.peg.1147"/>
<keyword evidence="4 6" id="KW-0267">Excision nuclease</keyword>
<dbReference type="InterPro" id="IPR004791">
    <property type="entry name" value="UvrC"/>
</dbReference>
<dbReference type="Pfam" id="PF02151">
    <property type="entry name" value="UVR"/>
    <property type="match status" value="1"/>
</dbReference>
<dbReference type="SMART" id="SM00278">
    <property type="entry name" value="HhH1"/>
    <property type="match status" value="2"/>
</dbReference>
<dbReference type="HAMAP" id="MF_00203">
    <property type="entry name" value="UvrC"/>
    <property type="match status" value="1"/>
</dbReference>
<evidence type="ECO:0000313" key="10">
    <source>
        <dbReference type="EMBL" id="EHR33558.1"/>
    </source>
</evidence>
<dbReference type="PANTHER" id="PTHR30562:SF1">
    <property type="entry name" value="UVRABC SYSTEM PROTEIN C"/>
    <property type="match status" value="1"/>
</dbReference>
<keyword evidence="5 6" id="KW-0234">DNA repair</keyword>
<evidence type="ECO:0000256" key="3">
    <source>
        <dbReference type="ARBA" id="ARBA00022769"/>
    </source>
</evidence>
<gene>
    <name evidence="6" type="primary">uvrC</name>
    <name evidence="10" type="ORF">HMPREF9709_01157</name>
</gene>
<keyword evidence="2 6" id="KW-0227">DNA damage</keyword>
<dbReference type="PROSITE" id="PS50164">
    <property type="entry name" value="GIY_YIG"/>
    <property type="match status" value="1"/>
</dbReference>
<organism evidence="10 11">
    <name type="scientific">Helcococcus kunzii ATCC 51366</name>
    <dbReference type="NCBI Taxonomy" id="883114"/>
    <lineage>
        <taxon>Bacteria</taxon>
        <taxon>Bacillati</taxon>
        <taxon>Bacillota</taxon>
        <taxon>Tissierellia</taxon>
        <taxon>Tissierellales</taxon>
        <taxon>Peptoniphilaceae</taxon>
        <taxon>Helcococcus</taxon>
    </lineage>
</organism>
<evidence type="ECO:0000256" key="2">
    <source>
        <dbReference type="ARBA" id="ARBA00022763"/>
    </source>
</evidence>
<keyword evidence="1 6" id="KW-0963">Cytoplasm</keyword>
<dbReference type="Gene3D" id="3.30.420.340">
    <property type="entry name" value="UvrC, RNAse H endonuclease domain"/>
    <property type="match status" value="1"/>
</dbReference>
<evidence type="ECO:0000259" key="9">
    <source>
        <dbReference type="PROSITE" id="PS50165"/>
    </source>
</evidence>
<dbReference type="InterPro" id="IPR010994">
    <property type="entry name" value="RuvA_2-like"/>
</dbReference>
<dbReference type="PROSITE" id="PS50151">
    <property type="entry name" value="UVR"/>
    <property type="match status" value="1"/>
</dbReference>
<dbReference type="Pfam" id="PF08459">
    <property type="entry name" value="UvrC_RNaseH_dom"/>
    <property type="match status" value="1"/>
</dbReference>
<feature type="domain" description="UvrC family homology region profile" evidence="9">
    <location>
        <begin position="253"/>
        <end position="486"/>
    </location>
</feature>
<dbReference type="Gene3D" id="4.10.860.10">
    <property type="entry name" value="UVR domain"/>
    <property type="match status" value="1"/>
</dbReference>
<dbReference type="Proteomes" id="UP000004191">
    <property type="component" value="Unassembled WGS sequence"/>
</dbReference>
<comment type="function">
    <text evidence="6">The UvrABC repair system catalyzes the recognition and processing of DNA lesions. UvrC both incises the 5' and 3' sides of the lesion. The N-terminal half is responsible for the 3' incision and the C-terminal half is responsible for the 5' incision.</text>
</comment>
<dbReference type="InterPro" id="IPR036876">
    <property type="entry name" value="UVR_dom_sf"/>
</dbReference>
<dbReference type="EMBL" id="AGEI01000022">
    <property type="protein sequence ID" value="EHR33558.1"/>
    <property type="molecule type" value="Genomic_DNA"/>
</dbReference>
<evidence type="ECO:0000259" key="7">
    <source>
        <dbReference type="PROSITE" id="PS50151"/>
    </source>
</evidence>
<accession>H3NP96</accession>
<dbReference type="InterPro" id="IPR003583">
    <property type="entry name" value="Hlx-hairpin-Hlx_DNA-bd_motif"/>
</dbReference>
<dbReference type="GO" id="GO:0009380">
    <property type="term" value="C:excinuclease repair complex"/>
    <property type="evidence" value="ECO:0007669"/>
    <property type="project" value="InterPro"/>
</dbReference>
<evidence type="ECO:0000256" key="5">
    <source>
        <dbReference type="ARBA" id="ARBA00023204"/>
    </source>
</evidence>
<dbReference type="GO" id="GO:0006289">
    <property type="term" value="P:nucleotide-excision repair"/>
    <property type="evidence" value="ECO:0007669"/>
    <property type="project" value="UniProtKB-UniRule"/>
</dbReference>
<dbReference type="NCBIfam" id="TIGR00194">
    <property type="entry name" value="uvrC"/>
    <property type="match status" value="1"/>
</dbReference>
<dbReference type="SUPFAM" id="SSF47781">
    <property type="entry name" value="RuvA domain 2-like"/>
    <property type="match status" value="1"/>
</dbReference>
<dbReference type="AlphaFoldDB" id="H3NP96"/>
<dbReference type="Pfam" id="PF14520">
    <property type="entry name" value="HHH_5"/>
    <property type="match status" value="1"/>
</dbReference>
<dbReference type="FunFam" id="3.40.1440.10:FF:000001">
    <property type="entry name" value="UvrABC system protein C"/>
    <property type="match status" value="1"/>
</dbReference>
<dbReference type="Pfam" id="PF01541">
    <property type="entry name" value="GIY-YIG"/>
    <property type="match status" value="1"/>
</dbReference>
<dbReference type="Gene3D" id="3.40.1440.10">
    <property type="entry name" value="GIY-YIG endonuclease"/>
    <property type="match status" value="1"/>
</dbReference>
<dbReference type="InterPro" id="IPR035901">
    <property type="entry name" value="GIY-YIG_endonuc_sf"/>
</dbReference>
<dbReference type="Gene3D" id="1.10.150.20">
    <property type="entry name" value="5' to 3' exonuclease, C-terminal subdomain"/>
    <property type="match status" value="1"/>
</dbReference>
<sequence length="611" mass="71958">MKDLKYELSRLPDLPGVYLMKDENDEIIYVGKAKNLKNRVRSYFNSDSGKSMKVIKMVEKIDHFEYIIVENEVEALVLESNFIKEHRPHYNILLRDDKQYPYIMLTNEDFPRIEKVRQVKNDGNEYFGPYPNAYAVNDVIRLLQNTFRLRLNKGIQSYNSRKRPPLKDFLYKYNDPTHDYNDRERYLENVEKVRSFLRGNTKELTDKLESKMLEYSKNLEFERASEYRDHINSINQLMERQKVTTVGLDNRDIVSMVKARNYVTIQVFFMRNGKIIDREHFIIKNEFNDSDADILSSFMKQFYIDMTYIPREILIVENPAEQEIIEKILSEKKGKKVYIKVPKRGEKVGYIEMATKNAQKMMYEYLKKIDDRERSKNLGLKKLEDLLDIHPLDRIEIYDISNISGVDSVGSMVVYEQGRKAKKDYRKFKIKTVEGPDDYASMREVLTRRFTRLMDAENSNNSFSKRPDLVIMDGGKGQVNAAISVLNSFNLKIPVIGLVKDDKHKTRGIILDNNELNIDKDSAIYRFLYDMQEEVHRFAINYHNTVRKKKLFESELKKIDGLGEKRIIALLKHFGSINKIKEASKEQLKEVDLINENIADNIIKYFGEKNG</sequence>
<dbReference type="GO" id="GO:0005737">
    <property type="term" value="C:cytoplasm"/>
    <property type="evidence" value="ECO:0007669"/>
    <property type="project" value="UniProtKB-SubCell"/>
</dbReference>
<comment type="subcellular location">
    <subcellularLocation>
        <location evidence="6">Cytoplasm</location>
    </subcellularLocation>
</comment>
<dbReference type="GO" id="GO:0009381">
    <property type="term" value="F:excinuclease ABC activity"/>
    <property type="evidence" value="ECO:0007669"/>
    <property type="project" value="UniProtKB-UniRule"/>
</dbReference>
<dbReference type="SMART" id="SM00465">
    <property type="entry name" value="GIYc"/>
    <property type="match status" value="1"/>
</dbReference>
<evidence type="ECO:0000313" key="11">
    <source>
        <dbReference type="Proteomes" id="UP000004191"/>
    </source>
</evidence>
<dbReference type="InterPro" id="IPR001162">
    <property type="entry name" value="UvrC_RNase_H_dom"/>
</dbReference>
<protein>
    <recommendedName>
        <fullName evidence="6">UvrABC system protein C</fullName>
        <shortName evidence="6">Protein UvrC</shortName>
    </recommendedName>
    <alternativeName>
        <fullName evidence="6">Excinuclease ABC subunit C</fullName>
    </alternativeName>
</protein>
<comment type="similarity">
    <text evidence="6">Belongs to the UvrC family.</text>
</comment>
<dbReference type="eggNOG" id="COG0322">
    <property type="taxonomic scope" value="Bacteria"/>
</dbReference>
<dbReference type="InterPro" id="IPR050066">
    <property type="entry name" value="UvrABC_protein_C"/>
</dbReference>
<keyword evidence="6" id="KW-0742">SOS response</keyword>
<dbReference type="GO" id="GO:0009432">
    <property type="term" value="P:SOS response"/>
    <property type="evidence" value="ECO:0007669"/>
    <property type="project" value="UniProtKB-UniRule"/>
</dbReference>
<evidence type="ECO:0000256" key="6">
    <source>
        <dbReference type="HAMAP-Rule" id="MF_00203"/>
    </source>
</evidence>
<dbReference type="GeneID" id="96999143"/>
<proteinExistence type="inferred from homology"/>
<dbReference type="InterPro" id="IPR038476">
    <property type="entry name" value="UvrC_RNase_H_dom_sf"/>
</dbReference>
<name>H3NP96_9FIRM</name>
<dbReference type="CDD" id="cd10434">
    <property type="entry name" value="GIY-YIG_UvrC_Cho"/>
    <property type="match status" value="1"/>
</dbReference>
<keyword evidence="11" id="KW-1185">Reference proteome</keyword>
<feature type="domain" description="GIY-YIG" evidence="8">
    <location>
        <begin position="13"/>
        <end position="92"/>
    </location>
</feature>
<dbReference type="SUPFAM" id="SSF82771">
    <property type="entry name" value="GIY-YIG endonuclease"/>
    <property type="match status" value="1"/>
</dbReference>
<dbReference type="GO" id="GO:0003677">
    <property type="term" value="F:DNA binding"/>
    <property type="evidence" value="ECO:0007669"/>
    <property type="project" value="UniProtKB-UniRule"/>
</dbReference>
<comment type="caution">
    <text evidence="10">The sequence shown here is derived from an EMBL/GenBank/DDBJ whole genome shotgun (WGS) entry which is preliminary data.</text>
</comment>
<dbReference type="InterPro" id="IPR047296">
    <property type="entry name" value="GIY-YIG_UvrC_Cho"/>
</dbReference>
<dbReference type="Pfam" id="PF22920">
    <property type="entry name" value="UvrC_RNaseH"/>
    <property type="match status" value="1"/>
</dbReference>
<dbReference type="HOGENOM" id="CLU_014841_3_2_9"/>
<comment type="subunit">
    <text evidence="6">Interacts with UvrB in an incision complex.</text>
</comment>
<feature type="domain" description="UVR" evidence="7">
    <location>
        <begin position="202"/>
        <end position="237"/>
    </location>
</feature>
<reference evidence="10 11" key="1">
    <citation type="submission" date="2012-01" db="EMBL/GenBank/DDBJ databases">
        <title>The Genome Sequence of Helcococcus kunzii ATCC 51366.</title>
        <authorList>
            <consortium name="The Broad Institute Genome Sequencing Platform"/>
            <person name="Earl A."/>
            <person name="Ward D."/>
            <person name="Feldgarden M."/>
            <person name="Gevers D."/>
            <person name="Huys G."/>
            <person name="Young S.K."/>
            <person name="Zeng Q."/>
            <person name="Gargeya S."/>
            <person name="Fitzgerald M."/>
            <person name="Haas B."/>
            <person name="Abouelleil A."/>
            <person name="Alvarado L."/>
            <person name="Arachchi H.M."/>
            <person name="Berlin A."/>
            <person name="Chapman S.B."/>
            <person name="Gearin G."/>
            <person name="Goldberg J."/>
            <person name="Griggs A."/>
            <person name="Gujja S."/>
            <person name="Hansen M."/>
            <person name="Heiman D."/>
            <person name="Howarth C."/>
            <person name="Larimer J."/>
            <person name="Lui A."/>
            <person name="MacDonald P.J.P."/>
            <person name="McCowen C."/>
            <person name="Montmayeur A."/>
            <person name="Murphy C."/>
            <person name="Neiman D."/>
            <person name="Pearson M."/>
            <person name="Priest M."/>
            <person name="Roberts A."/>
            <person name="Saif S."/>
            <person name="Shea T."/>
            <person name="Sisk P."/>
            <person name="Stolte C."/>
            <person name="Sykes S."/>
            <person name="Wortman J."/>
            <person name="Nusbaum C."/>
            <person name="Birren B."/>
        </authorList>
    </citation>
    <scope>NUCLEOTIDE SEQUENCE [LARGE SCALE GENOMIC DNA]</scope>
    <source>
        <strain evidence="10 11">ATCC 51366</strain>
    </source>
</reference>
<dbReference type="InterPro" id="IPR000305">
    <property type="entry name" value="GIY-YIG_endonuc"/>
</dbReference>
<dbReference type="PANTHER" id="PTHR30562">
    <property type="entry name" value="UVRC/OXIDOREDUCTASE"/>
    <property type="match status" value="1"/>
</dbReference>
<evidence type="ECO:0000256" key="4">
    <source>
        <dbReference type="ARBA" id="ARBA00022881"/>
    </source>
</evidence>
<dbReference type="PROSITE" id="PS50165">
    <property type="entry name" value="UVRC"/>
    <property type="match status" value="1"/>
</dbReference>
<dbReference type="RefSeq" id="WP_005398672.1">
    <property type="nucleotide sequence ID" value="NZ_JH601088.1"/>
</dbReference>
<evidence type="ECO:0000256" key="1">
    <source>
        <dbReference type="ARBA" id="ARBA00022490"/>
    </source>
</evidence>
<keyword evidence="3 6" id="KW-0228">DNA excision</keyword>
<evidence type="ECO:0000259" key="8">
    <source>
        <dbReference type="PROSITE" id="PS50164"/>
    </source>
</evidence>
<dbReference type="OrthoDB" id="9804933at2"/>
<dbReference type="InterPro" id="IPR001943">
    <property type="entry name" value="UVR_dom"/>
</dbReference>